<reference evidence="1" key="2">
    <citation type="submission" date="2020-09" db="EMBL/GenBank/DDBJ databases">
        <authorList>
            <person name="Sun Q."/>
            <person name="Zhou Y."/>
        </authorList>
    </citation>
    <scope>NUCLEOTIDE SEQUENCE</scope>
    <source>
        <strain evidence="1">CGMCC 4.7110</strain>
    </source>
</reference>
<gene>
    <name evidence="1" type="ORF">GCM10011578_099760</name>
</gene>
<reference evidence="1" key="1">
    <citation type="journal article" date="2014" name="Int. J. Syst. Evol. Microbiol.">
        <title>Complete genome sequence of Corynebacterium casei LMG S-19264T (=DSM 44701T), isolated from a smear-ripened cheese.</title>
        <authorList>
            <consortium name="US DOE Joint Genome Institute (JGI-PGF)"/>
            <person name="Walter F."/>
            <person name="Albersmeier A."/>
            <person name="Kalinowski J."/>
            <person name="Ruckert C."/>
        </authorList>
    </citation>
    <scope>NUCLEOTIDE SEQUENCE</scope>
    <source>
        <strain evidence="1">CGMCC 4.7110</strain>
    </source>
</reference>
<name>A0A917XPV5_9ACTN</name>
<evidence type="ECO:0000313" key="1">
    <source>
        <dbReference type="EMBL" id="GGN46700.1"/>
    </source>
</evidence>
<evidence type="ECO:0000313" key="2">
    <source>
        <dbReference type="Proteomes" id="UP000653411"/>
    </source>
</evidence>
<organism evidence="1 2">
    <name type="scientific">Streptomyces fuscichromogenes</name>
    <dbReference type="NCBI Taxonomy" id="1324013"/>
    <lineage>
        <taxon>Bacteria</taxon>
        <taxon>Bacillati</taxon>
        <taxon>Actinomycetota</taxon>
        <taxon>Actinomycetes</taxon>
        <taxon>Kitasatosporales</taxon>
        <taxon>Streptomycetaceae</taxon>
        <taxon>Streptomyces</taxon>
    </lineage>
</organism>
<sequence length="189" mass="20454">METIVTKRNTAQQRARELQQAEGIGYHQALSRVRAGTRIEHESDRSVTLTESTLIVIEPASSNRCMACSENIDYGQWQLNLIDVSTYGHYDPVLCVPCAKAIGNAVAHIPSTPAPDPNDPHEIHLPAATAPGQVVGYLSQDRVHLLCRRHVPQAPNDCVPVTGEGLEGLFRPGGGGRRCSVCDLDVLIG</sequence>
<comment type="caution">
    <text evidence="1">The sequence shown here is derived from an EMBL/GenBank/DDBJ whole genome shotgun (WGS) entry which is preliminary data.</text>
</comment>
<dbReference type="Proteomes" id="UP000653411">
    <property type="component" value="Unassembled WGS sequence"/>
</dbReference>
<dbReference type="EMBL" id="BMML01000057">
    <property type="protein sequence ID" value="GGN46700.1"/>
    <property type="molecule type" value="Genomic_DNA"/>
</dbReference>
<keyword evidence="2" id="KW-1185">Reference proteome</keyword>
<protein>
    <submittedName>
        <fullName evidence="1">Uncharacterized protein</fullName>
    </submittedName>
</protein>
<proteinExistence type="predicted"/>
<dbReference type="AlphaFoldDB" id="A0A917XPV5"/>
<accession>A0A917XPV5</accession>